<name>A0AC61MTG8_9FIRM</name>
<protein>
    <submittedName>
        <fullName evidence="1">Uncharacterized protein</fullName>
    </submittedName>
</protein>
<organism evidence="1 2">
    <name type="scientific">Miniphocaeibacter halophilus</name>
    <dbReference type="NCBI Taxonomy" id="2931922"/>
    <lineage>
        <taxon>Bacteria</taxon>
        <taxon>Bacillati</taxon>
        <taxon>Bacillota</taxon>
        <taxon>Tissierellia</taxon>
        <taxon>Tissierellales</taxon>
        <taxon>Peptoniphilaceae</taxon>
        <taxon>Miniphocaeibacter</taxon>
    </lineage>
</organism>
<dbReference type="Proteomes" id="UP000595814">
    <property type="component" value="Chromosome"/>
</dbReference>
<gene>
    <name evidence="1" type="ORF">JFY71_05565</name>
</gene>
<accession>A0AC61MTG8</accession>
<evidence type="ECO:0000313" key="1">
    <source>
        <dbReference type="EMBL" id="QQK09005.1"/>
    </source>
</evidence>
<evidence type="ECO:0000313" key="2">
    <source>
        <dbReference type="Proteomes" id="UP000595814"/>
    </source>
</evidence>
<reference evidence="1 2" key="1">
    <citation type="journal article" date="2022" name="Int. J. Syst. Evol. Microbiol.">
        <title>Miniphocaeibacter halophilus sp. nov., an ammonium-tolerant acetate-producing bacterium isolated from a biogas system.</title>
        <authorList>
            <person name="Schnurer A."/>
            <person name="Singh A."/>
            <person name="Bi S."/>
            <person name="Qiao W."/>
            <person name="Westerholm M."/>
        </authorList>
    </citation>
    <scope>NUCLEOTIDE SEQUENCE [LARGE SCALE GENOMIC DNA]</scope>
    <source>
        <strain evidence="1 2">AMB_01</strain>
    </source>
</reference>
<proteinExistence type="predicted"/>
<keyword evidence="2" id="KW-1185">Reference proteome</keyword>
<dbReference type="EMBL" id="CP066744">
    <property type="protein sequence ID" value="QQK09005.1"/>
    <property type="molecule type" value="Genomic_DNA"/>
</dbReference>
<sequence length="302" mass="34928">MKKLQKYSSWRDTNITMHMILQMMGKTKLEKMSPQPEWNQSLLNITAVGFTTGLINDHGYSFEVQLNLHEGSVKAICTSGKTAKFLLRDNASVADYYEDYLKILDSIGHPVKIYPVPQEVFFTTPFNEQTNKIDFDRRSALNYFEICVLVRNALLDFASAYRGKKILPALFWGTFDMTTVLFAGEEKPFTGEGIIEKVAFNEQFVEFGFWPGDESFDDPSLFILAYPFLEKDISDLPIEPKEAYYSPEKAEYFLLLEDILKYDDPSKVIVEFCIKALQNIAEVENWPNKEWLLTPFDIEKFK</sequence>